<proteinExistence type="predicted"/>
<name>A0AB32XD30_MYCFM</name>
<gene>
    <name evidence="1" type="ordered locus">MfeM64YM_1033</name>
</gene>
<dbReference type="RefSeq" id="WP_013355042.1">
    <property type="nucleotide sequence ID" value="NC_014921.1"/>
</dbReference>
<reference evidence="1 2" key="1">
    <citation type="journal article" date="2011" name="J. Bacteriol.">
        <title>Genome sequence of the repetitive-sequence-rich Mycoplasma fermentans strain M64.</title>
        <authorList>
            <person name="Shu H.W."/>
            <person name="Liu T.T."/>
            <person name="Chang H.Y."/>
            <person name="Liu Y.M."/>
            <person name="Wu K.M."/>
            <person name="Shu H.Y."/>
            <person name="Tsai S.F."/>
            <person name="Hsiao K.J."/>
            <person name="Hu W.S."/>
            <person name="Ng W.V."/>
        </authorList>
    </citation>
    <scope>NUCLEOTIDE SEQUENCE [LARGE SCALE GENOMIC DNA]</scope>
    <source>
        <strain evidence="1 2">M64</strain>
    </source>
</reference>
<organism evidence="1 2">
    <name type="scientific">Mycoplasmopsis fermentans (strain M64)</name>
    <name type="common">Mycoplasma fermentans</name>
    <dbReference type="NCBI Taxonomy" id="943945"/>
    <lineage>
        <taxon>Bacteria</taxon>
        <taxon>Bacillati</taxon>
        <taxon>Mycoplasmatota</taxon>
        <taxon>Mycoplasmoidales</taxon>
        <taxon>Metamycoplasmataceae</taxon>
        <taxon>Mycoplasmopsis</taxon>
    </lineage>
</organism>
<accession>A0AB32XD30</accession>
<dbReference type="KEGG" id="mfm:MfeM64YM_1033"/>
<evidence type="ECO:0000313" key="2">
    <source>
        <dbReference type="Proteomes" id="UP000007473"/>
    </source>
</evidence>
<dbReference type="AlphaFoldDB" id="A0AB32XD30"/>
<protein>
    <submittedName>
        <fullName evidence="1">Uncharacterized protein</fullName>
    </submittedName>
</protein>
<sequence>MKLSTLLNTINVTNITPSVIVASNENLNSEQQKILELFSRFTNDEIEIFNYISNDIINNKNSTKKVINSIDEIKLDKIYDLFISKISQSSIKNKDELLNKLRDKREIFKTELIKKIKEQSLTFKKSEKKSKIEINSMIKRVNSSFENKDWKINDDGTISSKFILKDYELLNNHLINLNDSIKKTIDHIAFLQKWKIACVSLSAISAASATGLWIASFFCPPCAIAASVASASASLLSIAAITLSDRIYYLNETLKNSQKFIELFQSSNYSIPIWGMVSSIPMALNRVARVYEMLKLSQAAPSIATMATGVVGSALQTLGSFYDVYTASKELDYFNECAKKASDLISDFSKKIKDIKKIGWVVIHESEQTGPYYMGGTGGKNLIFKNLETNEIKTINEMLELSDFELSLWSLQRVNDPKKGTYLRKKANNSLYDNLG</sequence>
<dbReference type="Proteomes" id="UP000007473">
    <property type="component" value="Chromosome"/>
</dbReference>
<dbReference type="EMBL" id="CP002458">
    <property type="protein sequence ID" value="ADV35028.1"/>
    <property type="molecule type" value="Genomic_DNA"/>
</dbReference>
<evidence type="ECO:0000313" key="1">
    <source>
        <dbReference type="EMBL" id="ADV35028.1"/>
    </source>
</evidence>